<dbReference type="PANTHER" id="PTHR34502">
    <property type="entry name" value="DUF6594 DOMAIN-CONTAINING PROTEIN-RELATED"/>
    <property type="match status" value="1"/>
</dbReference>
<keyword evidence="1" id="KW-0472">Membrane</keyword>
<dbReference type="RefSeq" id="XP_007733295.1">
    <property type="nucleotide sequence ID" value="XM_007735105.1"/>
</dbReference>
<dbReference type="OrthoDB" id="3533814at2759"/>
<evidence type="ECO:0000313" key="4">
    <source>
        <dbReference type="Proteomes" id="UP000019478"/>
    </source>
</evidence>
<reference evidence="3 4" key="1">
    <citation type="submission" date="2013-03" db="EMBL/GenBank/DDBJ databases">
        <title>The Genome Sequence of Capronia epimyces CBS 606.96.</title>
        <authorList>
            <consortium name="The Broad Institute Genomics Platform"/>
            <person name="Cuomo C."/>
            <person name="de Hoog S."/>
            <person name="Gorbushina A."/>
            <person name="Walker B."/>
            <person name="Young S.K."/>
            <person name="Zeng Q."/>
            <person name="Gargeya S."/>
            <person name="Fitzgerald M."/>
            <person name="Haas B."/>
            <person name="Abouelleil A."/>
            <person name="Allen A.W."/>
            <person name="Alvarado L."/>
            <person name="Arachchi H.M."/>
            <person name="Berlin A.M."/>
            <person name="Chapman S.B."/>
            <person name="Gainer-Dewar J."/>
            <person name="Goldberg J."/>
            <person name="Griggs A."/>
            <person name="Gujja S."/>
            <person name="Hansen M."/>
            <person name="Howarth C."/>
            <person name="Imamovic A."/>
            <person name="Ireland A."/>
            <person name="Larimer J."/>
            <person name="McCowan C."/>
            <person name="Murphy C."/>
            <person name="Pearson M."/>
            <person name="Poon T.W."/>
            <person name="Priest M."/>
            <person name="Roberts A."/>
            <person name="Saif S."/>
            <person name="Shea T."/>
            <person name="Sisk P."/>
            <person name="Sykes S."/>
            <person name="Wortman J."/>
            <person name="Nusbaum C."/>
            <person name="Birren B."/>
        </authorList>
    </citation>
    <scope>NUCLEOTIDE SEQUENCE [LARGE SCALE GENOMIC DNA]</scope>
    <source>
        <strain evidence="3 4">CBS 606.96</strain>
    </source>
</reference>
<keyword evidence="1" id="KW-0812">Transmembrane</keyword>
<keyword evidence="4" id="KW-1185">Reference proteome</keyword>
<evidence type="ECO:0000259" key="2">
    <source>
        <dbReference type="Pfam" id="PF20237"/>
    </source>
</evidence>
<organism evidence="3 4">
    <name type="scientific">Capronia epimyces CBS 606.96</name>
    <dbReference type="NCBI Taxonomy" id="1182542"/>
    <lineage>
        <taxon>Eukaryota</taxon>
        <taxon>Fungi</taxon>
        <taxon>Dikarya</taxon>
        <taxon>Ascomycota</taxon>
        <taxon>Pezizomycotina</taxon>
        <taxon>Eurotiomycetes</taxon>
        <taxon>Chaetothyriomycetidae</taxon>
        <taxon>Chaetothyriales</taxon>
        <taxon>Herpotrichiellaceae</taxon>
        <taxon>Capronia</taxon>
    </lineage>
</organism>
<comment type="caution">
    <text evidence="3">The sequence shown here is derived from an EMBL/GenBank/DDBJ whole genome shotgun (WGS) entry which is preliminary data.</text>
</comment>
<evidence type="ECO:0000256" key="1">
    <source>
        <dbReference type="SAM" id="Phobius"/>
    </source>
</evidence>
<dbReference type="Proteomes" id="UP000019478">
    <property type="component" value="Unassembled WGS sequence"/>
</dbReference>
<feature type="transmembrane region" description="Helical" evidence="1">
    <location>
        <begin position="285"/>
        <end position="302"/>
    </location>
</feature>
<proteinExistence type="predicted"/>
<dbReference type="EMBL" id="AMGY01000004">
    <property type="protein sequence ID" value="EXJ84310.1"/>
    <property type="molecule type" value="Genomic_DNA"/>
</dbReference>
<keyword evidence="1" id="KW-1133">Transmembrane helix</keyword>
<dbReference type="PANTHER" id="PTHR34502:SF5">
    <property type="entry name" value="DUF6594 DOMAIN-CONTAINING PROTEIN"/>
    <property type="match status" value="1"/>
</dbReference>
<feature type="transmembrane region" description="Helical" evidence="1">
    <location>
        <begin position="233"/>
        <end position="253"/>
    </location>
</feature>
<dbReference type="HOGENOM" id="CLU_051118_2_0_1"/>
<feature type="transmembrane region" description="Helical" evidence="1">
    <location>
        <begin position="260"/>
        <end position="279"/>
    </location>
</feature>
<name>W9Y3S7_9EURO</name>
<sequence>MEAYDRLAACMSNYDDLAIFRRFKVLHCRNLLLMEAELIHKHDALVTAIARDRLSDDPKRKQLSFNFRDLLASPDTYDDGSPSQKQVMKEIRPLLKDYGTSSHSVIDFFWVAVCSEFLILYQRLCELPPVNKSNLSRLWRLCSKGPEYRPFFEGGEYFTWHKGKAYDLTSLSGRTRNRDMLSRLLDKFITTVYHWAVGHRIHEQISVDASWKLEDPVDMTHYPDHYSPAVVDGLTMILAPILPATSIFALYFIKDPLVRMGMIVLLSFLFSATLALVGVPRRLDAFAATAAFGAIMVVFVSNNTDCGC</sequence>
<accession>W9Y3S7</accession>
<dbReference type="InterPro" id="IPR046529">
    <property type="entry name" value="DUF6594"/>
</dbReference>
<dbReference type="AlphaFoldDB" id="W9Y3S7"/>
<feature type="domain" description="DUF6594" evidence="2">
    <location>
        <begin position="4"/>
        <end position="297"/>
    </location>
</feature>
<dbReference type="STRING" id="1182542.W9Y3S7"/>
<evidence type="ECO:0000313" key="3">
    <source>
        <dbReference type="EMBL" id="EXJ84310.1"/>
    </source>
</evidence>
<dbReference type="Pfam" id="PF20237">
    <property type="entry name" value="DUF6594"/>
    <property type="match status" value="1"/>
</dbReference>
<protein>
    <recommendedName>
        <fullName evidence="2">DUF6594 domain-containing protein</fullName>
    </recommendedName>
</protein>
<gene>
    <name evidence="3" type="ORF">A1O3_04977</name>
</gene>
<dbReference type="GeneID" id="19169095"/>